<sequence length="79" mass="8980">MAIEIEEPTLFENVLHYGLLLGAVFQLICVFAIIFIPKSELDKDSEEDLKAQHVGQSSGQNQQHGNNTKKNKKEKKKNR</sequence>
<protein>
    <submittedName>
        <fullName evidence="8">Protein MANBAL</fullName>
    </submittedName>
</protein>
<dbReference type="GO" id="GO:0016020">
    <property type="term" value="C:membrane"/>
    <property type="evidence" value="ECO:0007669"/>
    <property type="project" value="UniProtKB-SubCell"/>
</dbReference>
<comment type="subcellular location">
    <subcellularLocation>
        <location evidence="1">Membrane</location>
        <topology evidence="1">Single-pass membrane protein</topology>
    </subcellularLocation>
</comment>
<keyword evidence="3 7" id="KW-0812">Transmembrane</keyword>
<keyword evidence="4 7" id="KW-1133">Transmembrane helix</keyword>
<proteinExistence type="inferred from homology"/>
<evidence type="ECO:0000313" key="9">
    <source>
        <dbReference type="Proteomes" id="UP000242188"/>
    </source>
</evidence>
<evidence type="ECO:0000256" key="5">
    <source>
        <dbReference type="ARBA" id="ARBA00023136"/>
    </source>
</evidence>
<evidence type="ECO:0000256" key="6">
    <source>
        <dbReference type="SAM" id="MobiDB-lite"/>
    </source>
</evidence>
<evidence type="ECO:0000256" key="3">
    <source>
        <dbReference type="ARBA" id="ARBA00022692"/>
    </source>
</evidence>
<accession>A0A210Q1C1</accession>
<dbReference type="PANTHER" id="PTHR14409">
    <property type="entry name" value="MANNOSIDASE, BETA A, LYSOSOMAL-LIKE, MANBAL PROTEIN"/>
    <property type="match status" value="1"/>
</dbReference>
<dbReference type="PANTHER" id="PTHR14409:SF0">
    <property type="entry name" value="PROTEIN MANBAL"/>
    <property type="match status" value="1"/>
</dbReference>
<evidence type="ECO:0000256" key="1">
    <source>
        <dbReference type="ARBA" id="ARBA00004167"/>
    </source>
</evidence>
<feature type="region of interest" description="Disordered" evidence="6">
    <location>
        <begin position="46"/>
        <end position="79"/>
    </location>
</feature>
<dbReference type="AlphaFoldDB" id="A0A210Q1C1"/>
<dbReference type="EMBL" id="NEDP02005265">
    <property type="protein sequence ID" value="OWF42505.1"/>
    <property type="molecule type" value="Genomic_DNA"/>
</dbReference>
<reference evidence="8 9" key="1">
    <citation type="journal article" date="2017" name="Nat. Ecol. Evol.">
        <title>Scallop genome provides insights into evolution of bilaterian karyotype and development.</title>
        <authorList>
            <person name="Wang S."/>
            <person name="Zhang J."/>
            <person name="Jiao W."/>
            <person name="Li J."/>
            <person name="Xun X."/>
            <person name="Sun Y."/>
            <person name="Guo X."/>
            <person name="Huan P."/>
            <person name="Dong B."/>
            <person name="Zhang L."/>
            <person name="Hu X."/>
            <person name="Sun X."/>
            <person name="Wang J."/>
            <person name="Zhao C."/>
            <person name="Wang Y."/>
            <person name="Wang D."/>
            <person name="Huang X."/>
            <person name="Wang R."/>
            <person name="Lv J."/>
            <person name="Li Y."/>
            <person name="Zhang Z."/>
            <person name="Liu B."/>
            <person name="Lu W."/>
            <person name="Hui Y."/>
            <person name="Liang J."/>
            <person name="Zhou Z."/>
            <person name="Hou R."/>
            <person name="Li X."/>
            <person name="Liu Y."/>
            <person name="Li H."/>
            <person name="Ning X."/>
            <person name="Lin Y."/>
            <person name="Zhao L."/>
            <person name="Xing Q."/>
            <person name="Dou J."/>
            <person name="Li Y."/>
            <person name="Mao J."/>
            <person name="Guo H."/>
            <person name="Dou H."/>
            <person name="Li T."/>
            <person name="Mu C."/>
            <person name="Jiang W."/>
            <person name="Fu Q."/>
            <person name="Fu X."/>
            <person name="Miao Y."/>
            <person name="Liu J."/>
            <person name="Yu Q."/>
            <person name="Li R."/>
            <person name="Liao H."/>
            <person name="Li X."/>
            <person name="Kong Y."/>
            <person name="Jiang Z."/>
            <person name="Chourrout D."/>
            <person name="Li R."/>
            <person name="Bao Z."/>
        </authorList>
    </citation>
    <scope>NUCLEOTIDE SEQUENCE [LARGE SCALE GENOMIC DNA]</scope>
    <source>
        <strain evidence="8 9">PY_sf001</strain>
    </source>
</reference>
<feature type="compositionally biased region" description="Low complexity" evidence="6">
    <location>
        <begin position="52"/>
        <end position="66"/>
    </location>
</feature>
<dbReference type="InterPro" id="IPR009621">
    <property type="entry name" value="UPF0239"/>
</dbReference>
<evidence type="ECO:0000256" key="4">
    <source>
        <dbReference type="ARBA" id="ARBA00022989"/>
    </source>
</evidence>
<feature type="compositionally biased region" description="Basic residues" evidence="6">
    <location>
        <begin position="67"/>
        <end position="79"/>
    </location>
</feature>
<organism evidence="8 9">
    <name type="scientific">Mizuhopecten yessoensis</name>
    <name type="common">Japanese scallop</name>
    <name type="synonym">Patinopecten yessoensis</name>
    <dbReference type="NCBI Taxonomy" id="6573"/>
    <lineage>
        <taxon>Eukaryota</taxon>
        <taxon>Metazoa</taxon>
        <taxon>Spiralia</taxon>
        <taxon>Lophotrochozoa</taxon>
        <taxon>Mollusca</taxon>
        <taxon>Bivalvia</taxon>
        <taxon>Autobranchia</taxon>
        <taxon>Pteriomorphia</taxon>
        <taxon>Pectinida</taxon>
        <taxon>Pectinoidea</taxon>
        <taxon>Pectinidae</taxon>
        <taxon>Mizuhopecten</taxon>
    </lineage>
</organism>
<gene>
    <name evidence="8" type="ORF">KP79_PYT11079</name>
</gene>
<comment type="caution">
    <text evidence="8">The sequence shown here is derived from an EMBL/GenBank/DDBJ whole genome shotgun (WGS) entry which is preliminary data.</text>
</comment>
<dbReference type="Proteomes" id="UP000242188">
    <property type="component" value="Unassembled WGS sequence"/>
</dbReference>
<feature type="transmembrane region" description="Helical" evidence="7">
    <location>
        <begin position="14"/>
        <end position="36"/>
    </location>
</feature>
<name>A0A210Q1C1_MIZYE</name>
<evidence type="ECO:0000256" key="7">
    <source>
        <dbReference type="SAM" id="Phobius"/>
    </source>
</evidence>
<dbReference type="Pfam" id="PF06783">
    <property type="entry name" value="UPF0239"/>
    <property type="match status" value="1"/>
</dbReference>
<comment type="similarity">
    <text evidence="2">Belongs to the UPF0239 family.</text>
</comment>
<evidence type="ECO:0000256" key="2">
    <source>
        <dbReference type="ARBA" id="ARBA00006839"/>
    </source>
</evidence>
<keyword evidence="9" id="KW-1185">Reference proteome</keyword>
<keyword evidence="5 7" id="KW-0472">Membrane</keyword>
<evidence type="ECO:0000313" key="8">
    <source>
        <dbReference type="EMBL" id="OWF42505.1"/>
    </source>
</evidence>